<dbReference type="EMBL" id="KZ819677">
    <property type="protein sequence ID" value="PWN25178.1"/>
    <property type="molecule type" value="Genomic_DNA"/>
</dbReference>
<reference evidence="2 3" key="1">
    <citation type="journal article" date="2018" name="Mol. Biol. Evol.">
        <title>Broad Genomic Sampling Reveals a Smut Pathogenic Ancestry of the Fungal Clade Ustilaginomycotina.</title>
        <authorList>
            <person name="Kijpornyongpan T."/>
            <person name="Mondo S.J."/>
            <person name="Barry K."/>
            <person name="Sandor L."/>
            <person name="Lee J."/>
            <person name="Lipzen A."/>
            <person name="Pangilinan J."/>
            <person name="LaButti K."/>
            <person name="Hainaut M."/>
            <person name="Henrissat B."/>
            <person name="Grigoriev I.V."/>
            <person name="Spatafora J.W."/>
            <person name="Aime M.C."/>
        </authorList>
    </citation>
    <scope>NUCLEOTIDE SEQUENCE [LARGE SCALE GENOMIC DNA]</scope>
    <source>
        <strain evidence="2 3">MCA 5214</strain>
    </source>
</reference>
<evidence type="ECO:0000313" key="3">
    <source>
        <dbReference type="Proteomes" id="UP000245884"/>
    </source>
</evidence>
<sequence>MTSITPLRLFIIGGHGRVALRVTSQALARGHTVFSQIRQKEHASDLPAKTTPIHVSLEDASVSSLAHLFKQHDPHVILFLAGAGGKGGPERTKAVDELGAIKVFDAIEKSGLAERTDTFRRLLLCSAVDSRDIENTKPDWYGAEDFETSQRMRKVLGPYMEAKHKADANLAQRKTFPWFVLRPSTLADEAGTDKVSLGERKTISRPVPRDDVAATFVALAELPRGEGDGLMNDLTAGDVSVAEAVEGAVRRKRTDWLG</sequence>
<dbReference type="OrthoDB" id="10254604at2759"/>
<dbReference type="AlphaFoldDB" id="A0A316UK50"/>
<evidence type="ECO:0000259" key="1">
    <source>
        <dbReference type="Pfam" id="PF13460"/>
    </source>
</evidence>
<dbReference type="SUPFAM" id="SSF51735">
    <property type="entry name" value="NAD(P)-binding Rossmann-fold domains"/>
    <property type="match status" value="1"/>
</dbReference>
<dbReference type="GeneID" id="37029693"/>
<proteinExistence type="predicted"/>
<dbReference type="InterPro" id="IPR016040">
    <property type="entry name" value="NAD(P)-bd_dom"/>
</dbReference>
<protein>
    <submittedName>
        <fullName evidence="2">NAD(P)-binding protein</fullName>
    </submittedName>
</protein>
<dbReference type="Gene3D" id="3.40.50.720">
    <property type="entry name" value="NAD(P)-binding Rossmann-like Domain"/>
    <property type="match status" value="1"/>
</dbReference>
<dbReference type="PANTHER" id="PTHR15020">
    <property type="entry name" value="FLAVIN REDUCTASE-RELATED"/>
    <property type="match status" value="1"/>
</dbReference>
<feature type="domain" description="NAD(P)-binding" evidence="1">
    <location>
        <begin position="13"/>
        <end position="221"/>
    </location>
</feature>
<dbReference type="STRING" id="1569628.A0A316UK50"/>
<dbReference type="InterPro" id="IPR036291">
    <property type="entry name" value="NAD(P)-bd_dom_sf"/>
</dbReference>
<accession>A0A316UK50</accession>
<gene>
    <name evidence="2" type="ORF">BDZ90DRAFT_255929</name>
</gene>
<name>A0A316UK50_9BASI</name>
<evidence type="ECO:0000313" key="2">
    <source>
        <dbReference type="EMBL" id="PWN25178.1"/>
    </source>
</evidence>
<dbReference type="Pfam" id="PF13460">
    <property type="entry name" value="NAD_binding_10"/>
    <property type="match status" value="1"/>
</dbReference>
<dbReference type="Proteomes" id="UP000245884">
    <property type="component" value="Unassembled WGS sequence"/>
</dbReference>
<organism evidence="2 3">
    <name type="scientific">Jaminaea rosea</name>
    <dbReference type="NCBI Taxonomy" id="1569628"/>
    <lineage>
        <taxon>Eukaryota</taxon>
        <taxon>Fungi</taxon>
        <taxon>Dikarya</taxon>
        <taxon>Basidiomycota</taxon>
        <taxon>Ustilaginomycotina</taxon>
        <taxon>Exobasidiomycetes</taxon>
        <taxon>Microstromatales</taxon>
        <taxon>Microstromatales incertae sedis</taxon>
        <taxon>Jaminaea</taxon>
    </lineage>
</organism>
<dbReference type="RefSeq" id="XP_025359790.1">
    <property type="nucleotide sequence ID" value="XM_025507870.1"/>
</dbReference>
<dbReference type="PANTHER" id="PTHR15020:SF50">
    <property type="entry name" value="UPF0659 PROTEIN YMR090W"/>
    <property type="match status" value="1"/>
</dbReference>
<keyword evidence="3" id="KW-1185">Reference proteome</keyword>